<evidence type="ECO:0000313" key="1">
    <source>
        <dbReference type="EMBL" id="KAI3765566.1"/>
    </source>
</evidence>
<evidence type="ECO:0000313" key="2">
    <source>
        <dbReference type="Proteomes" id="UP001055811"/>
    </source>
</evidence>
<name>A0ACB9F4F7_CICIN</name>
<gene>
    <name evidence="1" type="ORF">L2E82_15604</name>
</gene>
<keyword evidence="2" id="KW-1185">Reference proteome</keyword>
<reference evidence="1 2" key="2">
    <citation type="journal article" date="2022" name="Mol. Ecol. Resour.">
        <title>The genomes of chicory, endive, great burdock and yacon provide insights into Asteraceae paleo-polyploidization history and plant inulin production.</title>
        <authorList>
            <person name="Fan W."/>
            <person name="Wang S."/>
            <person name="Wang H."/>
            <person name="Wang A."/>
            <person name="Jiang F."/>
            <person name="Liu H."/>
            <person name="Zhao H."/>
            <person name="Xu D."/>
            <person name="Zhang Y."/>
        </authorList>
    </citation>
    <scope>NUCLEOTIDE SEQUENCE [LARGE SCALE GENOMIC DNA]</scope>
    <source>
        <strain evidence="2">cv. Punajuju</strain>
        <tissue evidence="1">Leaves</tissue>
    </source>
</reference>
<proteinExistence type="predicted"/>
<organism evidence="1 2">
    <name type="scientific">Cichorium intybus</name>
    <name type="common">Chicory</name>
    <dbReference type="NCBI Taxonomy" id="13427"/>
    <lineage>
        <taxon>Eukaryota</taxon>
        <taxon>Viridiplantae</taxon>
        <taxon>Streptophyta</taxon>
        <taxon>Embryophyta</taxon>
        <taxon>Tracheophyta</taxon>
        <taxon>Spermatophyta</taxon>
        <taxon>Magnoliopsida</taxon>
        <taxon>eudicotyledons</taxon>
        <taxon>Gunneridae</taxon>
        <taxon>Pentapetalae</taxon>
        <taxon>asterids</taxon>
        <taxon>campanulids</taxon>
        <taxon>Asterales</taxon>
        <taxon>Asteraceae</taxon>
        <taxon>Cichorioideae</taxon>
        <taxon>Cichorieae</taxon>
        <taxon>Cichoriinae</taxon>
        <taxon>Cichorium</taxon>
    </lineage>
</organism>
<accession>A0ACB9F4F7</accession>
<protein>
    <submittedName>
        <fullName evidence="1">Uncharacterized protein</fullName>
    </submittedName>
</protein>
<sequence>MTIPETMAICYYYGPRDTNNFFSQVGSSFSPSFSLLTTIAIVTHHHRHRPLLRVKIGYPLDLQRIHFPPSPTTLKADVEVFGSDSKLTKLGIRG</sequence>
<reference evidence="2" key="1">
    <citation type="journal article" date="2022" name="Mol. Ecol. Resour.">
        <title>The genomes of chicory, endive, great burdock and yacon provide insights into Asteraceae palaeo-polyploidization history and plant inulin production.</title>
        <authorList>
            <person name="Fan W."/>
            <person name="Wang S."/>
            <person name="Wang H."/>
            <person name="Wang A."/>
            <person name="Jiang F."/>
            <person name="Liu H."/>
            <person name="Zhao H."/>
            <person name="Xu D."/>
            <person name="Zhang Y."/>
        </authorList>
    </citation>
    <scope>NUCLEOTIDE SEQUENCE [LARGE SCALE GENOMIC DNA]</scope>
    <source>
        <strain evidence="2">cv. Punajuju</strain>
    </source>
</reference>
<comment type="caution">
    <text evidence="1">The sequence shown here is derived from an EMBL/GenBank/DDBJ whole genome shotgun (WGS) entry which is preliminary data.</text>
</comment>
<dbReference type="Proteomes" id="UP001055811">
    <property type="component" value="Linkage Group LG03"/>
</dbReference>
<dbReference type="EMBL" id="CM042011">
    <property type="protein sequence ID" value="KAI3765566.1"/>
    <property type="molecule type" value="Genomic_DNA"/>
</dbReference>